<dbReference type="EMBL" id="LJIX01000006">
    <property type="protein sequence ID" value="KQL21288.1"/>
    <property type="molecule type" value="Genomic_DNA"/>
</dbReference>
<sequence length="119" mass="12800">MRWLIGILINAILFVAIAGFSEESFYVSSFGAAIGASFILSILNILVRPILIILTLPVTLVTLGLFLFVINAITLQITDNIMGSSFEIASFGTALLVAVIMAIANIIIQKVVFEPAKDK</sequence>
<reference evidence="2 3" key="1">
    <citation type="submission" date="2015-09" db="EMBL/GenBank/DDBJ databases">
        <title>Genome sequencing project for genomic taxonomy and phylogenomics of Bacillus-like bacteria.</title>
        <authorList>
            <person name="Liu B."/>
            <person name="Wang J."/>
            <person name="Zhu Y."/>
            <person name="Liu G."/>
            <person name="Chen Q."/>
            <person name="Chen Z."/>
            <person name="Lan J."/>
            <person name="Che J."/>
            <person name="Ge C."/>
            <person name="Shi H."/>
            <person name="Pan Z."/>
            <person name="Liu X."/>
        </authorList>
    </citation>
    <scope>NUCLEOTIDE SEQUENCE [LARGE SCALE GENOMIC DNA]</scope>
    <source>
        <strain evidence="2 3">FJAT-18043</strain>
    </source>
</reference>
<dbReference type="PANTHER" id="PTHR37309">
    <property type="entry name" value="SLR0284 PROTEIN"/>
    <property type="match status" value="1"/>
</dbReference>
<keyword evidence="1" id="KW-0472">Membrane</keyword>
<dbReference type="STRING" id="1637975.AN957_23805"/>
<organism evidence="2 3">
    <name type="scientific">Cytobacillus solani</name>
    <dbReference type="NCBI Taxonomy" id="1637975"/>
    <lineage>
        <taxon>Bacteria</taxon>
        <taxon>Bacillati</taxon>
        <taxon>Bacillota</taxon>
        <taxon>Bacilli</taxon>
        <taxon>Bacillales</taxon>
        <taxon>Bacillaceae</taxon>
        <taxon>Cytobacillus</taxon>
    </lineage>
</organism>
<accession>A0A0Q3QUK7</accession>
<comment type="caution">
    <text evidence="2">The sequence shown here is derived from an EMBL/GenBank/DDBJ whole genome shotgun (WGS) entry which is preliminary data.</text>
</comment>
<protein>
    <recommendedName>
        <fullName evidence="4">Phage holin family protein</fullName>
    </recommendedName>
</protein>
<dbReference type="PANTHER" id="PTHR37309:SF1">
    <property type="entry name" value="SLR0284 PROTEIN"/>
    <property type="match status" value="1"/>
</dbReference>
<proteinExistence type="predicted"/>
<dbReference type="RefSeq" id="WP_053478794.1">
    <property type="nucleotide sequence ID" value="NZ_CP041305.1"/>
</dbReference>
<feature type="transmembrane region" description="Helical" evidence="1">
    <location>
        <begin position="88"/>
        <end position="108"/>
    </location>
</feature>
<feature type="transmembrane region" description="Helical" evidence="1">
    <location>
        <begin position="28"/>
        <end position="47"/>
    </location>
</feature>
<evidence type="ECO:0000256" key="1">
    <source>
        <dbReference type="SAM" id="Phobius"/>
    </source>
</evidence>
<evidence type="ECO:0000313" key="3">
    <source>
        <dbReference type="Proteomes" id="UP000050996"/>
    </source>
</evidence>
<feature type="transmembrane region" description="Helical" evidence="1">
    <location>
        <begin position="54"/>
        <end position="76"/>
    </location>
</feature>
<dbReference type="Proteomes" id="UP000050996">
    <property type="component" value="Unassembled WGS sequence"/>
</dbReference>
<keyword evidence="1" id="KW-0812">Transmembrane</keyword>
<evidence type="ECO:0008006" key="4">
    <source>
        <dbReference type="Google" id="ProtNLM"/>
    </source>
</evidence>
<evidence type="ECO:0000313" key="2">
    <source>
        <dbReference type="EMBL" id="KQL21288.1"/>
    </source>
</evidence>
<keyword evidence="1" id="KW-1133">Transmembrane helix</keyword>
<gene>
    <name evidence="2" type="ORF">AN957_23805</name>
</gene>
<dbReference type="Pfam" id="PF04020">
    <property type="entry name" value="Phage_holin_4_2"/>
    <property type="match status" value="1"/>
</dbReference>
<dbReference type="AlphaFoldDB" id="A0A0Q3QUK7"/>
<name>A0A0Q3QUK7_9BACI</name>
<dbReference type="PATRIC" id="fig|1637975.4.peg.4789"/>
<keyword evidence="3" id="KW-1185">Reference proteome</keyword>
<dbReference type="InterPro" id="IPR007165">
    <property type="entry name" value="Phage_holin_4_2"/>
</dbReference>